<sequence>MVTNCSGERSSSRLKRIKSDRRSAMSEEQLSGLNIPYIENCDLLVLMKSLTSWQQNSVEIGSNYSTKNGCKERVAFGGQIEEEILP</sequence>
<protein>
    <submittedName>
        <fullName evidence="2">Uncharacterized protein</fullName>
    </submittedName>
</protein>
<evidence type="ECO:0000313" key="2">
    <source>
        <dbReference type="EMBL" id="CAI9738830.1"/>
    </source>
</evidence>
<proteinExistence type="predicted"/>
<name>A0AA36FHE9_OCTVU</name>
<evidence type="ECO:0000256" key="1">
    <source>
        <dbReference type="SAM" id="MobiDB-lite"/>
    </source>
</evidence>
<evidence type="ECO:0000313" key="3">
    <source>
        <dbReference type="Proteomes" id="UP001162480"/>
    </source>
</evidence>
<reference evidence="2" key="1">
    <citation type="submission" date="2023-08" db="EMBL/GenBank/DDBJ databases">
        <authorList>
            <person name="Alioto T."/>
            <person name="Alioto T."/>
            <person name="Gomez Garrido J."/>
        </authorList>
    </citation>
    <scope>NUCLEOTIDE SEQUENCE</scope>
</reference>
<feature type="region of interest" description="Disordered" evidence="1">
    <location>
        <begin position="1"/>
        <end position="25"/>
    </location>
</feature>
<organism evidence="2 3">
    <name type="scientific">Octopus vulgaris</name>
    <name type="common">Common octopus</name>
    <dbReference type="NCBI Taxonomy" id="6645"/>
    <lineage>
        <taxon>Eukaryota</taxon>
        <taxon>Metazoa</taxon>
        <taxon>Spiralia</taxon>
        <taxon>Lophotrochozoa</taxon>
        <taxon>Mollusca</taxon>
        <taxon>Cephalopoda</taxon>
        <taxon>Coleoidea</taxon>
        <taxon>Octopodiformes</taxon>
        <taxon>Octopoda</taxon>
        <taxon>Incirrata</taxon>
        <taxon>Octopodidae</taxon>
        <taxon>Octopus</taxon>
    </lineage>
</organism>
<dbReference type="Proteomes" id="UP001162480">
    <property type="component" value="Chromosome 22"/>
</dbReference>
<accession>A0AA36FHE9</accession>
<dbReference type="EMBL" id="OX597835">
    <property type="protein sequence ID" value="CAI9738830.1"/>
    <property type="molecule type" value="Genomic_DNA"/>
</dbReference>
<keyword evidence="3" id="KW-1185">Reference proteome</keyword>
<dbReference type="AlphaFoldDB" id="A0AA36FHE9"/>
<gene>
    <name evidence="2" type="ORF">OCTVUL_1B005617</name>
</gene>